<dbReference type="Pfam" id="PF10439">
    <property type="entry name" value="Bacteriocin_IIc"/>
    <property type="match status" value="1"/>
</dbReference>
<gene>
    <name evidence="1" type="ORF">AB3K24_00360</name>
</gene>
<name>A0ABV3S167_9LACO</name>
<accession>A0ABV3S167</accession>
<dbReference type="Proteomes" id="UP001556617">
    <property type="component" value="Unassembled WGS sequence"/>
</dbReference>
<comment type="caution">
    <text evidence="1">The sequence shown here is derived from an EMBL/GenBank/DDBJ whole genome shotgun (WGS) entry which is preliminary data.</text>
</comment>
<keyword evidence="2" id="KW-1185">Reference proteome</keyword>
<dbReference type="EMBL" id="JBFPER010000001">
    <property type="protein sequence ID" value="MEX0379815.1"/>
    <property type="molecule type" value="Genomic_DNA"/>
</dbReference>
<reference evidence="1 2" key="1">
    <citation type="submission" date="2024-07" db="EMBL/GenBank/DDBJ databases">
        <authorList>
            <person name="Yun M."/>
        </authorList>
    </citation>
    <scope>NUCLEOTIDE SEQUENCE [LARGE SCALE GENOMIC DNA]</scope>
    <source>
        <strain evidence="1 2">MS01</strain>
    </source>
</reference>
<evidence type="ECO:0000313" key="2">
    <source>
        <dbReference type="Proteomes" id="UP001556617"/>
    </source>
</evidence>
<dbReference type="InterPro" id="IPR019493">
    <property type="entry name" value="Bacteriocin_IIb_lactacin-rel"/>
</dbReference>
<protein>
    <submittedName>
        <fullName evidence="1">Blp family class II bacteriocin</fullName>
    </submittedName>
</protein>
<proteinExistence type="predicted"/>
<evidence type="ECO:0000313" key="1">
    <source>
        <dbReference type="EMBL" id="MEX0379815.1"/>
    </source>
</evidence>
<sequence>MDNVLCDFEVLDDMALSDIQGGRNAAACMAGYTIAGGATLTPFGVAVGLGIGSMVCFPGKAS</sequence>
<organism evidence="1 2">
    <name type="scientific">Leuconostoc aquikimchii</name>
    <dbReference type="NCBI Taxonomy" id="3236804"/>
    <lineage>
        <taxon>Bacteria</taxon>
        <taxon>Bacillati</taxon>
        <taxon>Bacillota</taxon>
        <taxon>Bacilli</taxon>
        <taxon>Lactobacillales</taxon>
        <taxon>Lactobacillaceae</taxon>
        <taxon>Leuconostoc</taxon>
    </lineage>
</organism>